<reference evidence="2" key="1">
    <citation type="journal article" date="2019" name="Int. J. Syst. Evol. Microbiol.">
        <title>The Global Catalogue of Microorganisms (GCM) 10K type strain sequencing project: providing services to taxonomists for standard genome sequencing and annotation.</title>
        <authorList>
            <consortium name="The Broad Institute Genomics Platform"/>
            <consortium name="The Broad Institute Genome Sequencing Center for Infectious Disease"/>
            <person name="Wu L."/>
            <person name="Ma J."/>
        </authorList>
    </citation>
    <scope>NUCLEOTIDE SEQUENCE [LARGE SCALE GENOMIC DNA]</scope>
    <source>
        <strain evidence="2">KCTC 3913</strain>
    </source>
</reference>
<name>A0ABW5RUK3_9BACI</name>
<dbReference type="Proteomes" id="UP001597506">
    <property type="component" value="Unassembled WGS sequence"/>
</dbReference>
<protein>
    <submittedName>
        <fullName evidence="1">Uncharacterized protein</fullName>
    </submittedName>
</protein>
<dbReference type="RefSeq" id="WP_377936366.1">
    <property type="nucleotide sequence ID" value="NZ_JBHUMF010000031.1"/>
</dbReference>
<comment type="caution">
    <text evidence="1">The sequence shown here is derived from an EMBL/GenBank/DDBJ whole genome shotgun (WGS) entry which is preliminary data.</text>
</comment>
<evidence type="ECO:0000313" key="2">
    <source>
        <dbReference type="Proteomes" id="UP001597506"/>
    </source>
</evidence>
<sequence>MKKISILLGVVILIVILANITDIVAHTKLYSFNNNKKVTTETKVITFEEIYQTLRQQRGLAQELEDSIKYSLIGDEVRKGLDDASNYEVFFRMHPQINSIKVELPIITYKDDDRTIKFISGKGKVLEIAENGQWKEFNGSWDDLLEKYNQDVN</sequence>
<keyword evidence="2" id="KW-1185">Reference proteome</keyword>
<accession>A0ABW5RUK3</accession>
<organism evidence="1 2">
    <name type="scientific">Bacillus seohaeanensis</name>
    <dbReference type="NCBI Taxonomy" id="284580"/>
    <lineage>
        <taxon>Bacteria</taxon>
        <taxon>Bacillati</taxon>
        <taxon>Bacillota</taxon>
        <taxon>Bacilli</taxon>
        <taxon>Bacillales</taxon>
        <taxon>Bacillaceae</taxon>
        <taxon>Bacillus</taxon>
    </lineage>
</organism>
<gene>
    <name evidence="1" type="ORF">ACFSUL_13895</name>
</gene>
<proteinExistence type="predicted"/>
<dbReference type="EMBL" id="JBHUMF010000031">
    <property type="protein sequence ID" value="MFD2681829.1"/>
    <property type="molecule type" value="Genomic_DNA"/>
</dbReference>
<evidence type="ECO:0000313" key="1">
    <source>
        <dbReference type="EMBL" id="MFD2681829.1"/>
    </source>
</evidence>